<keyword evidence="2" id="KW-1185">Reference proteome</keyword>
<reference evidence="1 2" key="1">
    <citation type="journal article" date="2019" name="Sci. Rep.">
        <title>Orb-weaving spider Araneus ventricosus genome elucidates the spidroin gene catalogue.</title>
        <authorList>
            <person name="Kono N."/>
            <person name="Nakamura H."/>
            <person name="Ohtoshi R."/>
            <person name="Moran D.A.P."/>
            <person name="Shinohara A."/>
            <person name="Yoshida Y."/>
            <person name="Fujiwara M."/>
            <person name="Mori M."/>
            <person name="Tomita M."/>
            <person name="Arakawa K."/>
        </authorList>
    </citation>
    <scope>NUCLEOTIDE SEQUENCE [LARGE SCALE GENOMIC DNA]</scope>
</reference>
<name>A0A4Y2AMC9_ARAVE</name>
<dbReference type="EMBL" id="BGPR01000023">
    <property type="protein sequence ID" value="GBL80938.1"/>
    <property type="molecule type" value="Genomic_DNA"/>
</dbReference>
<accession>A0A4Y2AMC9</accession>
<proteinExistence type="predicted"/>
<evidence type="ECO:0000313" key="2">
    <source>
        <dbReference type="Proteomes" id="UP000499080"/>
    </source>
</evidence>
<gene>
    <name evidence="1" type="ORF">AVEN_26342_1</name>
</gene>
<dbReference type="AlphaFoldDB" id="A0A4Y2AMC9"/>
<sequence length="228" mass="24618">MRSVSNTGNVTCHLMAITGLITDPSRRKCVPSSEIEPKQPHLQGSIGGQLKNDRHNSSNAEFGVLIAISGHGPSEGGTFRHRSGVSQPTPLLYPPGKREPLTYARLLIHVLVLSSGGGHNSCNLNRVTHVLLLEQGTLNDSRCNSSITEAGVVLAITGHCPSPPVGGKYYHWKGVTRPPPLLYSQEKRDSAYLSCSFSSTNWWCHPGGVIINVKKLLSKRGIELHASC</sequence>
<comment type="caution">
    <text evidence="1">The sequence shown here is derived from an EMBL/GenBank/DDBJ whole genome shotgun (WGS) entry which is preliminary data.</text>
</comment>
<organism evidence="1 2">
    <name type="scientific">Araneus ventricosus</name>
    <name type="common">Orbweaver spider</name>
    <name type="synonym">Epeira ventricosa</name>
    <dbReference type="NCBI Taxonomy" id="182803"/>
    <lineage>
        <taxon>Eukaryota</taxon>
        <taxon>Metazoa</taxon>
        <taxon>Ecdysozoa</taxon>
        <taxon>Arthropoda</taxon>
        <taxon>Chelicerata</taxon>
        <taxon>Arachnida</taxon>
        <taxon>Araneae</taxon>
        <taxon>Araneomorphae</taxon>
        <taxon>Entelegynae</taxon>
        <taxon>Araneoidea</taxon>
        <taxon>Araneidae</taxon>
        <taxon>Araneus</taxon>
    </lineage>
</organism>
<dbReference type="Proteomes" id="UP000499080">
    <property type="component" value="Unassembled WGS sequence"/>
</dbReference>
<protein>
    <submittedName>
        <fullName evidence="1">Uncharacterized protein</fullName>
    </submittedName>
</protein>
<evidence type="ECO:0000313" key="1">
    <source>
        <dbReference type="EMBL" id="GBL80938.1"/>
    </source>
</evidence>